<organism evidence="2 3">
    <name type="scientific">Shewanella denitrificans (strain OS217 / ATCC BAA-1090 / DSM 15013)</name>
    <dbReference type="NCBI Taxonomy" id="318161"/>
    <lineage>
        <taxon>Bacteria</taxon>
        <taxon>Pseudomonadati</taxon>
        <taxon>Pseudomonadota</taxon>
        <taxon>Gammaproteobacteria</taxon>
        <taxon>Alteromonadales</taxon>
        <taxon>Shewanellaceae</taxon>
        <taxon>Shewanella</taxon>
    </lineage>
</organism>
<protein>
    <submittedName>
        <fullName evidence="2">Uncharacterized protein</fullName>
    </submittedName>
</protein>
<feature type="transmembrane region" description="Helical" evidence="1">
    <location>
        <begin position="93"/>
        <end position="109"/>
    </location>
</feature>
<keyword evidence="3" id="KW-1185">Reference proteome</keyword>
<evidence type="ECO:0000313" key="2">
    <source>
        <dbReference type="EMBL" id="ABE56021.1"/>
    </source>
</evidence>
<dbReference type="AlphaFoldDB" id="Q12KK5"/>
<dbReference type="KEGG" id="sdn:Sden_2742"/>
<evidence type="ECO:0000256" key="1">
    <source>
        <dbReference type="SAM" id="Phobius"/>
    </source>
</evidence>
<feature type="transmembrane region" description="Helical" evidence="1">
    <location>
        <begin position="30"/>
        <end position="47"/>
    </location>
</feature>
<keyword evidence="1" id="KW-0472">Membrane</keyword>
<name>Q12KK5_SHEDO</name>
<dbReference type="eggNOG" id="ENOG5033HTS">
    <property type="taxonomic scope" value="Bacteria"/>
</dbReference>
<dbReference type="RefSeq" id="WP_011497171.1">
    <property type="nucleotide sequence ID" value="NC_007954.1"/>
</dbReference>
<dbReference type="EMBL" id="CP000302">
    <property type="protein sequence ID" value="ABE56021.1"/>
    <property type="molecule type" value="Genomic_DNA"/>
</dbReference>
<evidence type="ECO:0000313" key="3">
    <source>
        <dbReference type="Proteomes" id="UP000001982"/>
    </source>
</evidence>
<reference evidence="2 3" key="1">
    <citation type="submission" date="2006-03" db="EMBL/GenBank/DDBJ databases">
        <title>Complete sequence of Shewanella denitrificans OS217.</title>
        <authorList>
            <consortium name="US DOE Joint Genome Institute"/>
            <person name="Copeland A."/>
            <person name="Lucas S."/>
            <person name="Lapidus A."/>
            <person name="Barry K."/>
            <person name="Detter J.C."/>
            <person name="Glavina del Rio T."/>
            <person name="Hammon N."/>
            <person name="Israni S."/>
            <person name="Dalin E."/>
            <person name="Tice H."/>
            <person name="Pitluck S."/>
            <person name="Brettin T."/>
            <person name="Bruce D."/>
            <person name="Han C."/>
            <person name="Tapia R."/>
            <person name="Gilna P."/>
            <person name="Kiss H."/>
            <person name="Schmutz J."/>
            <person name="Larimer F."/>
            <person name="Land M."/>
            <person name="Hauser L."/>
            <person name="Kyrpides N."/>
            <person name="Lykidis A."/>
            <person name="Richardson P."/>
        </authorList>
    </citation>
    <scope>NUCLEOTIDE SEQUENCE [LARGE SCALE GENOMIC DNA]</scope>
    <source>
        <strain evidence="3">OS217 / ATCC BAA-1090 / DSM 15013</strain>
    </source>
</reference>
<dbReference type="Proteomes" id="UP000001982">
    <property type="component" value="Chromosome"/>
</dbReference>
<accession>Q12KK5</accession>
<dbReference type="OrthoDB" id="6227426at2"/>
<feature type="transmembrane region" description="Helical" evidence="1">
    <location>
        <begin position="7"/>
        <end position="24"/>
    </location>
</feature>
<feature type="transmembrane region" description="Helical" evidence="1">
    <location>
        <begin position="68"/>
        <end position="87"/>
    </location>
</feature>
<keyword evidence="1" id="KW-0812">Transmembrane</keyword>
<gene>
    <name evidence="2" type="ordered locus">Sden_2742</name>
</gene>
<keyword evidence="1" id="KW-1133">Transmembrane helix</keyword>
<proteinExistence type="predicted"/>
<sequence>MLIKPIYELLPFTYMAIGGLSLLYLEPKYAIAAAILVYILGARIYILRSNNRRTDLRRKRKQGLMPSAVYNYLPFICILAASALYRFVPKDSSALIAICLLTYAIYILMRRASYRNHRVPVSSF</sequence>
<dbReference type="HOGENOM" id="CLU_150687_0_0_6"/>